<dbReference type="GeneID" id="25406410"/>
<accession>A0A3G1A5H6</accession>
<name>A0A3G1A5H6_9CREN</name>
<dbReference type="STRING" id="697581.TCARB_0992"/>
<dbReference type="AlphaFoldDB" id="A0A3G1A5H6"/>
<evidence type="ECO:0000313" key="1">
    <source>
        <dbReference type="EMBL" id="AJB42042.1"/>
    </source>
</evidence>
<dbReference type="Proteomes" id="UP000266720">
    <property type="component" value="Chromosome"/>
</dbReference>
<organism evidence="1 2">
    <name type="scientific">Thermofilum adornatum 1505</name>
    <dbReference type="NCBI Taxonomy" id="697581"/>
    <lineage>
        <taxon>Archaea</taxon>
        <taxon>Thermoproteota</taxon>
        <taxon>Thermoprotei</taxon>
        <taxon>Thermofilales</taxon>
        <taxon>Thermofilaceae</taxon>
        <taxon>Thermofilum</taxon>
    </lineage>
</organism>
<protein>
    <submittedName>
        <fullName evidence="1">Uncharacterized protein</fullName>
    </submittedName>
</protein>
<proteinExistence type="predicted"/>
<gene>
    <name evidence="1" type="ORF">TCARB_0992</name>
</gene>
<dbReference type="KEGG" id="tcb:TCARB_0992"/>
<dbReference type="RefSeq" id="WP_052886890.1">
    <property type="nucleotide sequence ID" value="NZ_CP007493.1"/>
</dbReference>
<dbReference type="InterPro" id="IPR045397">
    <property type="entry name" value="TumE-like"/>
</dbReference>
<dbReference type="Pfam" id="PF20126">
    <property type="entry name" value="TumE"/>
    <property type="match status" value="1"/>
</dbReference>
<reference evidence="2" key="1">
    <citation type="book" date="2010" name="EXTREMOPHILES" publisher="0:0-0">
        <title>Complete genome sequences of ten hyperthermophilic archaea reveal their metabolic capabilities and possible ecological roles.</title>
        <editorList>
            <person name="?"/>
        </editorList>
        <authorList>
            <person name="Ravin N.V."/>
            <person name="Mardanov A.V."/>
            <person name="Bonch-Osmolovskaya E.A."/>
            <person name="Skryabin K.G."/>
        </authorList>
    </citation>
    <scope>NUCLEOTIDE SEQUENCE [LARGE SCALE GENOMIC DNA]</scope>
    <source>
        <strain evidence="2">1505</strain>
    </source>
</reference>
<sequence>MARLDEILGFIKEYLSESKPVIIVSEHSLEEEREYINLRIIIEQLRVLIIIREYLVRGNVIAYGYYFRTRTHEEWWDNRPHHPEISTYPHHKHTSGKIEHLKTPSLESFLEHIKKFLEHFLSL</sequence>
<dbReference type="EMBL" id="CP007493">
    <property type="protein sequence ID" value="AJB42042.1"/>
    <property type="molecule type" value="Genomic_DNA"/>
</dbReference>
<evidence type="ECO:0000313" key="2">
    <source>
        <dbReference type="Proteomes" id="UP000266720"/>
    </source>
</evidence>